<evidence type="ECO:0000313" key="1">
    <source>
        <dbReference type="EMBL" id="KAF9643841.1"/>
    </source>
</evidence>
<proteinExistence type="predicted"/>
<protein>
    <submittedName>
        <fullName evidence="1">Uncharacterized protein</fullName>
    </submittedName>
</protein>
<evidence type="ECO:0000313" key="2">
    <source>
        <dbReference type="Proteomes" id="UP000886501"/>
    </source>
</evidence>
<organism evidence="1 2">
    <name type="scientific">Thelephora ganbajun</name>
    <name type="common">Ganba fungus</name>
    <dbReference type="NCBI Taxonomy" id="370292"/>
    <lineage>
        <taxon>Eukaryota</taxon>
        <taxon>Fungi</taxon>
        <taxon>Dikarya</taxon>
        <taxon>Basidiomycota</taxon>
        <taxon>Agaricomycotina</taxon>
        <taxon>Agaricomycetes</taxon>
        <taxon>Thelephorales</taxon>
        <taxon>Thelephoraceae</taxon>
        <taxon>Thelephora</taxon>
    </lineage>
</organism>
<name>A0ACB6Z2M2_THEGA</name>
<dbReference type="Proteomes" id="UP000886501">
    <property type="component" value="Unassembled WGS sequence"/>
</dbReference>
<sequence>MVPTFVKTDDTTLKKAENEVAAVLVHLKKLLRAKNWLRSPLLRLPIEIIVHILSYIMQDAENSSVWRPIFSMCYHIHNIICISPELWRKADFMSDRLARLAFERSHGNLEVITADLLARDEQRNEQARNSLGFCRDHLVLHGHRLHTLEVQGCSSDITSFSWILERPLLRLRHVKIHLFPDCKGWRDLSLSDPVILELPTDLPLRVLDLRNATLPWSSNLFSGLSELHLDFVDCDSLVEISEEDLFGILEASPRLESLSLLQLIPKIPAMNDQQQHTPTRVVKFTNLTSLELDSFPMLVGYILAHVDIPVIDSLKIRGEFYLWEVESSIEHIFPNDRLPSQLFSNPPIFEVWPDGGYGIYDALKVNIGSCHMQFDFDMDESEAIYGAIMACILPLVPPSATTLRLDYSDLDEEEWSDFFWAHPEVRSIEFSKQEPVSESLWDALLPPGPDATTLCPKLESITLSEQLPSLSLLSCLLERKNAGAGLRHLKLWAVGDRWVGILRLFVEELEVINVPDELMKRWGCRSPPEVEHEVEI</sequence>
<accession>A0ACB6Z2M2</accession>
<keyword evidence="2" id="KW-1185">Reference proteome</keyword>
<gene>
    <name evidence="1" type="ORF">BDM02DRAFT_3122849</name>
</gene>
<comment type="caution">
    <text evidence="1">The sequence shown here is derived from an EMBL/GenBank/DDBJ whole genome shotgun (WGS) entry which is preliminary data.</text>
</comment>
<reference evidence="1" key="1">
    <citation type="submission" date="2019-10" db="EMBL/GenBank/DDBJ databases">
        <authorList>
            <consortium name="DOE Joint Genome Institute"/>
            <person name="Kuo A."/>
            <person name="Miyauchi S."/>
            <person name="Kiss E."/>
            <person name="Drula E."/>
            <person name="Kohler A."/>
            <person name="Sanchez-Garcia M."/>
            <person name="Andreopoulos B."/>
            <person name="Barry K.W."/>
            <person name="Bonito G."/>
            <person name="Buee M."/>
            <person name="Carver A."/>
            <person name="Chen C."/>
            <person name="Cichocki N."/>
            <person name="Clum A."/>
            <person name="Culley D."/>
            <person name="Crous P.W."/>
            <person name="Fauchery L."/>
            <person name="Girlanda M."/>
            <person name="Hayes R."/>
            <person name="Keri Z."/>
            <person name="Labutti K."/>
            <person name="Lipzen A."/>
            <person name="Lombard V."/>
            <person name="Magnuson J."/>
            <person name="Maillard F."/>
            <person name="Morin E."/>
            <person name="Murat C."/>
            <person name="Nolan M."/>
            <person name="Ohm R."/>
            <person name="Pangilinan J."/>
            <person name="Pereira M."/>
            <person name="Perotto S."/>
            <person name="Peter M."/>
            <person name="Riley R."/>
            <person name="Sitrit Y."/>
            <person name="Stielow B."/>
            <person name="Szollosi G."/>
            <person name="Zifcakova L."/>
            <person name="Stursova M."/>
            <person name="Spatafora J.W."/>
            <person name="Tedersoo L."/>
            <person name="Vaario L.-M."/>
            <person name="Yamada A."/>
            <person name="Yan M."/>
            <person name="Wang P."/>
            <person name="Xu J."/>
            <person name="Bruns T."/>
            <person name="Baldrian P."/>
            <person name="Vilgalys R."/>
            <person name="Henrissat B."/>
            <person name="Grigoriev I.V."/>
            <person name="Hibbett D."/>
            <person name="Nagy L.G."/>
            <person name="Martin F.M."/>
        </authorList>
    </citation>
    <scope>NUCLEOTIDE SEQUENCE</scope>
    <source>
        <strain evidence="1">P2</strain>
    </source>
</reference>
<reference evidence="1" key="2">
    <citation type="journal article" date="2020" name="Nat. Commun.">
        <title>Large-scale genome sequencing of mycorrhizal fungi provides insights into the early evolution of symbiotic traits.</title>
        <authorList>
            <person name="Miyauchi S."/>
            <person name="Kiss E."/>
            <person name="Kuo A."/>
            <person name="Drula E."/>
            <person name="Kohler A."/>
            <person name="Sanchez-Garcia M."/>
            <person name="Morin E."/>
            <person name="Andreopoulos B."/>
            <person name="Barry K.W."/>
            <person name="Bonito G."/>
            <person name="Buee M."/>
            <person name="Carver A."/>
            <person name="Chen C."/>
            <person name="Cichocki N."/>
            <person name="Clum A."/>
            <person name="Culley D."/>
            <person name="Crous P.W."/>
            <person name="Fauchery L."/>
            <person name="Girlanda M."/>
            <person name="Hayes R.D."/>
            <person name="Keri Z."/>
            <person name="LaButti K."/>
            <person name="Lipzen A."/>
            <person name="Lombard V."/>
            <person name="Magnuson J."/>
            <person name="Maillard F."/>
            <person name="Murat C."/>
            <person name="Nolan M."/>
            <person name="Ohm R.A."/>
            <person name="Pangilinan J."/>
            <person name="Pereira M.F."/>
            <person name="Perotto S."/>
            <person name="Peter M."/>
            <person name="Pfister S."/>
            <person name="Riley R."/>
            <person name="Sitrit Y."/>
            <person name="Stielow J.B."/>
            <person name="Szollosi G."/>
            <person name="Zifcakova L."/>
            <person name="Stursova M."/>
            <person name="Spatafora J.W."/>
            <person name="Tedersoo L."/>
            <person name="Vaario L.M."/>
            <person name="Yamada A."/>
            <person name="Yan M."/>
            <person name="Wang P."/>
            <person name="Xu J."/>
            <person name="Bruns T."/>
            <person name="Baldrian P."/>
            <person name="Vilgalys R."/>
            <person name="Dunand C."/>
            <person name="Henrissat B."/>
            <person name="Grigoriev I.V."/>
            <person name="Hibbett D."/>
            <person name="Nagy L.G."/>
            <person name="Martin F.M."/>
        </authorList>
    </citation>
    <scope>NUCLEOTIDE SEQUENCE</scope>
    <source>
        <strain evidence="1">P2</strain>
    </source>
</reference>
<dbReference type="EMBL" id="MU118181">
    <property type="protein sequence ID" value="KAF9643841.1"/>
    <property type="molecule type" value="Genomic_DNA"/>
</dbReference>